<feature type="compositionally biased region" description="Acidic residues" evidence="1">
    <location>
        <begin position="286"/>
        <end position="296"/>
    </location>
</feature>
<name>A0A0D7K4D7_9BURK</name>
<dbReference type="Proteomes" id="UP000032566">
    <property type="component" value="Unassembled WGS sequence"/>
</dbReference>
<accession>A0A0D7K4D7</accession>
<feature type="region of interest" description="Disordered" evidence="1">
    <location>
        <begin position="270"/>
        <end position="296"/>
    </location>
</feature>
<reference evidence="2 3" key="1">
    <citation type="submission" date="2014-12" db="EMBL/GenBank/DDBJ databases">
        <title>Isolation of bacteria from lake water.</title>
        <authorList>
            <person name="Sheng K.-Y."/>
            <person name="Chin P.-S."/>
            <person name="Chan K.-G."/>
            <person name="Tan G.S."/>
        </authorList>
    </citation>
    <scope>NUCLEOTIDE SEQUENCE [LARGE SCALE GENOMIC DNA]</scope>
    <source>
        <strain evidence="2 3">KY4</strain>
    </source>
</reference>
<evidence type="ECO:0000256" key="1">
    <source>
        <dbReference type="SAM" id="MobiDB-lite"/>
    </source>
</evidence>
<gene>
    <name evidence="2" type="ORF">RP29_19800</name>
</gene>
<dbReference type="EMBL" id="JXYQ01000099">
    <property type="protein sequence ID" value="KJA08832.1"/>
    <property type="molecule type" value="Genomic_DNA"/>
</dbReference>
<dbReference type="AlphaFoldDB" id="A0A0D7K4D7"/>
<evidence type="ECO:0000313" key="2">
    <source>
        <dbReference type="EMBL" id="KJA08832.1"/>
    </source>
</evidence>
<dbReference type="PATRIC" id="fig|80878.5.peg.4343"/>
<dbReference type="STRING" id="80878.RP29_19800"/>
<comment type="caution">
    <text evidence="2">The sequence shown here is derived from an EMBL/GenBank/DDBJ whole genome shotgun (WGS) entry which is preliminary data.</text>
</comment>
<proteinExistence type="predicted"/>
<evidence type="ECO:0000313" key="3">
    <source>
        <dbReference type="Proteomes" id="UP000032566"/>
    </source>
</evidence>
<organism evidence="2 3">
    <name type="scientific">Acidovorax temperans</name>
    <dbReference type="NCBI Taxonomy" id="80878"/>
    <lineage>
        <taxon>Bacteria</taxon>
        <taxon>Pseudomonadati</taxon>
        <taxon>Pseudomonadota</taxon>
        <taxon>Betaproteobacteria</taxon>
        <taxon>Burkholderiales</taxon>
        <taxon>Comamonadaceae</taxon>
        <taxon>Acidovorax</taxon>
    </lineage>
</organism>
<sequence length="383" mass="43207">MGDKAHQKGVEALFEVGAIKPYDEGAYRLNPRLREFLADHLSSYHALKDLRNLSASMRQAMAIWDEMRHFVDNTSSSTMDQLYWALDEVTVDIAYSIEQNLHMLHVLIGNKYGNVESLQSKLRQNARYLRQIKTFLSSMSSITQFSQSVNEQAIARGLPEARMLVSRRLGSQVLKWSGLIKDAQSVISTRLFDARLMDRRQKLLSGVALWLGRHKTTAGWDIEVDPAHPLAASMLRPAAIAIRVQPDVADTDDLINADLLSRVLPLLPPPKLPKRPKKPSSPQALIEDEDEDEEEQIPSHVRAIMALASELRGSEKKVSLLEWKRGRMDLSEVDDSAWLMYCYPRLASLGLNAQMVDSKPTQLFSVNELFDDVLVFSAEKVQG</sequence>
<protein>
    <submittedName>
        <fullName evidence="2">Uncharacterized protein</fullName>
    </submittedName>
</protein>
<keyword evidence="3" id="KW-1185">Reference proteome</keyword>